<comment type="caution">
    <text evidence="3">The sequence shown here is derived from an EMBL/GenBank/DDBJ whole genome shotgun (WGS) entry which is preliminary data.</text>
</comment>
<evidence type="ECO:0000313" key="3">
    <source>
        <dbReference type="EMBL" id="MBA8887974.1"/>
    </source>
</evidence>
<keyword evidence="3" id="KW-0418">Kinase</keyword>
<dbReference type="AlphaFoldDB" id="A0A839F6Y0"/>
<feature type="signal peptide" evidence="2">
    <location>
        <begin position="1"/>
        <end position="19"/>
    </location>
</feature>
<evidence type="ECO:0000256" key="1">
    <source>
        <dbReference type="SAM" id="MobiDB-lite"/>
    </source>
</evidence>
<dbReference type="Proteomes" id="UP000550401">
    <property type="component" value="Unassembled WGS sequence"/>
</dbReference>
<feature type="compositionally biased region" description="Low complexity" evidence="1">
    <location>
        <begin position="165"/>
        <end position="177"/>
    </location>
</feature>
<evidence type="ECO:0000313" key="4">
    <source>
        <dbReference type="Proteomes" id="UP000550401"/>
    </source>
</evidence>
<organism evidence="3 4">
    <name type="scientific">Dokdonella fugitiva</name>
    <dbReference type="NCBI Taxonomy" id="328517"/>
    <lineage>
        <taxon>Bacteria</taxon>
        <taxon>Pseudomonadati</taxon>
        <taxon>Pseudomonadota</taxon>
        <taxon>Gammaproteobacteria</taxon>
        <taxon>Lysobacterales</taxon>
        <taxon>Rhodanobacteraceae</taxon>
        <taxon>Dokdonella</taxon>
    </lineage>
</organism>
<gene>
    <name evidence="3" type="ORF">FHW12_002198</name>
</gene>
<accession>A0A839F6Y0</accession>
<protein>
    <submittedName>
        <fullName evidence="3">Chemotaxis protein histidine kinase CheA</fullName>
    </submittedName>
</protein>
<feature type="chain" id="PRO_5032634648" evidence="2">
    <location>
        <begin position="20"/>
        <end position="384"/>
    </location>
</feature>
<reference evidence="3 4" key="1">
    <citation type="submission" date="2020-07" db="EMBL/GenBank/DDBJ databases">
        <title>Genomic Encyclopedia of Type Strains, Phase IV (KMG-V): Genome sequencing to study the core and pangenomes of soil and plant-associated prokaryotes.</title>
        <authorList>
            <person name="Whitman W."/>
        </authorList>
    </citation>
    <scope>NUCLEOTIDE SEQUENCE [LARGE SCALE GENOMIC DNA]</scope>
    <source>
        <strain evidence="3 4">RH2WT43</strain>
    </source>
</reference>
<dbReference type="EMBL" id="JACGXL010000003">
    <property type="protein sequence ID" value="MBA8887974.1"/>
    <property type="molecule type" value="Genomic_DNA"/>
</dbReference>
<keyword evidence="4" id="KW-1185">Reference proteome</keyword>
<proteinExistence type="predicted"/>
<evidence type="ECO:0000256" key="2">
    <source>
        <dbReference type="SAM" id="SignalP"/>
    </source>
</evidence>
<sequence>MLKRLILASALMAGGSAYAQENTDISGANFQSGKADSTLAALGKQAAATGNKLVITAPAEWHAKIAAKVKAGGNADVVLREGFYENVLVRIENKGAAAAAAAPKVADASKVDAEKAKAEAAKAKADAERVKAEAEKAKAEAELEKSRAEAEKARAEAEAAKARADAQQAAAARAAAAPPAPAPAAPVAAAPKAAPAADADAIRARFEKTLNDGRTADGNLSVAALQSGDTLYVDGPVRAVTRREGRRLALYWLDGDIDVRRSELKPLAADRYQVLSSVRGEGTLRKEFAAGATTLAAREPAAGAPARTALEKSLNDGHAISETIEPSKLKSGDVIYVSGDAAAVVRRLGRDIARFWLVGSLDLQQAGLQADGANKYKVLNDTLR</sequence>
<keyword evidence="3" id="KW-0808">Transferase</keyword>
<dbReference type="GO" id="GO:0016301">
    <property type="term" value="F:kinase activity"/>
    <property type="evidence" value="ECO:0007669"/>
    <property type="project" value="UniProtKB-KW"/>
</dbReference>
<feature type="compositionally biased region" description="Basic and acidic residues" evidence="1">
    <location>
        <begin position="141"/>
        <end position="164"/>
    </location>
</feature>
<dbReference type="RefSeq" id="WP_182531052.1">
    <property type="nucleotide sequence ID" value="NZ_JACGXL010000003.1"/>
</dbReference>
<feature type="region of interest" description="Disordered" evidence="1">
    <location>
        <begin position="141"/>
        <end position="191"/>
    </location>
</feature>
<keyword evidence="2" id="KW-0732">Signal</keyword>
<name>A0A839F6Y0_9GAMM</name>